<proteinExistence type="predicted"/>
<dbReference type="EMBL" id="QJSX01000008">
    <property type="protein sequence ID" value="PYE53548.1"/>
    <property type="molecule type" value="Genomic_DNA"/>
</dbReference>
<evidence type="ECO:0000256" key="1">
    <source>
        <dbReference type="SAM" id="MobiDB-lite"/>
    </source>
</evidence>
<gene>
    <name evidence="2" type="ORF">DES52_10877</name>
</gene>
<evidence type="ECO:0000313" key="2">
    <source>
        <dbReference type="EMBL" id="PYE53548.1"/>
    </source>
</evidence>
<organism evidence="2 3">
    <name type="scientific">Deinococcus yavapaiensis KR-236</name>
    <dbReference type="NCBI Taxonomy" id="694435"/>
    <lineage>
        <taxon>Bacteria</taxon>
        <taxon>Thermotogati</taxon>
        <taxon>Deinococcota</taxon>
        <taxon>Deinococci</taxon>
        <taxon>Deinococcales</taxon>
        <taxon>Deinococcaceae</taxon>
        <taxon>Deinococcus</taxon>
    </lineage>
</organism>
<accession>A0A318SAJ2</accession>
<feature type="compositionally biased region" description="Basic and acidic residues" evidence="1">
    <location>
        <begin position="1"/>
        <end position="27"/>
    </location>
</feature>
<dbReference type="AlphaFoldDB" id="A0A318SAJ2"/>
<protein>
    <submittedName>
        <fullName evidence="2">Uncharacterized protein</fullName>
    </submittedName>
</protein>
<dbReference type="RefSeq" id="WP_110886913.1">
    <property type="nucleotide sequence ID" value="NZ_QJSX01000008.1"/>
</dbReference>
<dbReference type="Proteomes" id="UP000248326">
    <property type="component" value="Unassembled WGS sequence"/>
</dbReference>
<dbReference type="OrthoDB" id="71559at2"/>
<comment type="caution">
    <text evidence="2">The sequence shown here is derived from an EMBL/GenBank/DDBJ whole genome shotgun (WGS) entry which is preliminary data.</text>
</comment>
<evidence type="ECO:0000313" key="3">
    <source>
        <dbReference type="Proteomes" id="UP000248326"/>
    </source>
</evidence>
<feature type="region of interest" description="Disordered" evidence="1">
    <location>
        <begin position="1"/>
        <end position="77"/>
    </location>
</feature>
<keyword evidence="3" id="KW-1185">Reference proteome</keyword>
<sequence length="77" mass="8314">MSENKSIGERLGEAADSVKSKVNELGDRASANVRDAQAETADNPVEGAVRKGQAAYDRAKAEVHEERSERQADEASR</sequence>
<reference evidence="2 3" key="1">
    <citation type="submission" date="2018-06" db="EMBL/GenBank/DDBJ databases">
        <title>Genomic Encyclopedia of Type Strains, Phase IV (KMG-IV): sequencing the most valuable type-strain genomes for metagenomic binning, comparative biology and taxonomic classification.</title>
        <authorList>
            <person name="Goeker M."/>
        </authorList>
    </citation>
    <scope>NUCLEOTIDE SEQUENCE [LARGE SCALE GENOMIC DNA]</scope>
    <source>
        <strain evidence="2 3">DSM 18048</strain>
    </source>
</reference>
<feature type="compositionally biased region" description="Basic and acidic residues" evidence="1">
    <location>
        <begin position="57"/>
        <end position="77"/>
    </location>
</feature>
<name>A0A318SAJ2_9DEIO</name>